<comment type="subcellular location">
    <subcellularLocation>
        <location evidence="1">Cell membrane</location>
        <topology evidence="1">Multi-pass membrane protein</topology>
    </subcellularLocation>
</comment>
<evidence type="ECO:0000313" key="10">
    <source>
        <dbReference type="Proteomes" id="UP000092967"/>
    </source>
</evidence>
<organism evidence="9 10">
    <name type="scientific">Wenyingzhuangia fucanilytica</name>
    <dbReference type="NCBI Taxonomy" id="1790137"/>
    <lineage>
        <taxon>Bacteria</taxon>
        <taxon>Pseudomonadati</taxon>
        <taxon>Bacteroidota</taxon>
        <taxon>Flavobacteriia</taxon>
        <taxon>Flavobacteriales</taxon>
        <taxon>Flavobacteriaceae</taxon>
        <taxon>Wenyingzhuangia</taxon>
    </lineage>
</organism>
<keyword evidence="6 8" id="KW-1133">Transmembrane helix</keyword>
<feature type="transmembrane region" description="Helical" evidence="8">
    <location>
        <begin position="201"/>
        <end position="225"/>
    </location>
</feature>
<keyword evidence="5 8" id="KW-0812">Transmembrane</keyword>
<protein>
    <submittedName>
        <fullName evidence="9">Transporter</fullName>
    </submittedName>
</protein>
<evidence type="ECO:0000256" key="5">
    <source>
        <dbReference type="ARBA" id="ARBA00022692"/>
    </source>
</evidence>
<accession>A0A1B1Y581</accession>
<dbReference type="Proteomes" id="UP000092967">
    <property type="component" value="Chromosome"/>
</dbReference>
<evidence type="ECO:0000256" key="7">
    <source>
        <dbReference type="ARBA" id="ARBA00023136"/>
    </source>
</evidence>
<comment type="similarity">
    <text evidence="2">Belongs to the autoinducer-2 exporter (AI-2E) (TC 2.A.86) family.</text>
</comment>
<feature type="transmembrane region" description="Helical" evidence="8">
    <location>
        <begin position="29"/>
        <end position="46"/>
    </location>
</feature>
<gene>
    <name evidence="9" type="ORF">AXE80_06425</name>
</gene>
<keyword evidence="10" id="KW-1185">Reference proteome</keyword>
<sequence length="346" mass="38572">MRDTRTTNMLLLIIVIPFIFFLLKTLSFIFIPLVLAMFIALLFLPLMRWFNRKGAPKFIGISAVILVIAGVGKIGLELVKLSSNEIIKANSTFFQKAETKIVDLVVMIEKYLGVVRVEGDSLVNHYLNGGNLIEKIAPSLDFVGNVVSMSLMTLFFAILLLAGSIDTEKLLNNTVFKYKYASVKTFRKIEKDIITFIKVKFVISLLTGIGFSLACVFFDVSFPIFWGLLAFLLNFIQMIGSIVSIVLLSVFALVEIEVMSTLLFFVLTITGVQVVFGSVLEPIFMGKTFSINVITILVMLMLWGFIWGIPGLILSIPITVIIKIILDQFPKYHVISSLMAGDVAKK</sequence>
<evidence type="ECO:0000256" key="6">
    <source>
        <dbReference type="ARBA" id="ARBA00022989"/>
    </source>
</evidence>
<dbReference type="GO" id="GO:0005886">
    <property type="term" value="C:plasma membrane"/>
    <property type="evidence" value="ECO:0007669"/>
    <property type="project" value="UniProtKB-SubCell"/>
</dbReference>
<dbReference type="STRING" id="1790137.AXE80_06425"/>
<evidence type="ECO:0000256" key="4">
    <source>
        <dbReference type="ARBA" id="ARBA00022475"/>
    </source>
</evidence>
<evidence type="ECO:0000256" key="3">
    <source>
        <dbReference type="ARBA" id="ARBA00022448"/>
    </source>
</evidence>
<dbReference type="RefSeq" id="WP_068825545.1">
    <property type="nucleotide sequence ID" value="NZ_CP014224.1"/>
</dbReference>
<dbReference type="AlphaFoldDB" id="A0A1B1Y581"/>
<dbReference type="EMBL" id="CP014224">
    <property type="protein sequence ID" value="ANW95936.1"/>
    <property type="molecule type" value="Genomic_DNA"/>
</dbReference>
<dbReference type="KEGG" id="wfu:AXE80_06425"/>
<feature type="transmembrane region" description="Helical" evidence="8">
    <location>
        <begin position="231"/>
        <end position="254"/>
    </location>
</feature>
<feature type="transmembrane region" description="Helical" evidence="8">
    <location>
        <begin position="261"/>
        <end position="280"/>
    </location>
</feature>
<reference evidence="9 10" key="1">
    <citation type="submission" date="2016-02" db="EMBL/GenBank/DDBJ databases">
        <authorList>
            <person name="Wen L."/>
            <person name="He K."/>
            <person name="Yang H."/>
        </authorList>
    </citation>
    <scope>NUCLEOTIDE SEQUENCE [LARGE SCALE GENOMIC DNA]</scope>
    <source>
        <strain evidence="9 10">CZ1127</strain>
    </source>
</reference>
<evidence type="ECO:0000256" key="2">
    <source>
        <dbReference type="ARBA" id="ARBA00009773"/>
    </source>
</evidence>
<feature type="transmembrane region" description="Helical" evidence="8">
    <location>
        <begin position="7"/>
        <end position="23"/>
    </location>
</feature>
<name>A0A1B1Y581_9FLAO</name>
<feature type="transmembrane region" description="Helical" evidence="8">
    <location>
        <begin position="142"/>
        <end position="162"/>
    </location>
</feature>
<feature type="transmembrane region" description="Helical" evidence="8">
    <location>
        <begin position="300"/>
        <end position="326"/>
    </location>
</feature>
<keyword evidence="7 8" id="KW-0472">Membrane</keyword>
<proteinExistence type="inferred from homology"/>
<evidence type="ECO:0000256" key="1">
    <source>
        <dbReference type="ARBA" id="ARBA00004651"/>
    </source>
</evidence>
<keyword evidence="3" id="KW-0813">Transport</keyword>
<dbReference type="Pfam" id="PF01594">
    <property type="entry name" value="AI-2E_transport"/>
    <property type="match status" value="1"/>
</dbReference>
<evidence type="ECO:0000256" key="8">
    <source>
        <dbReference type="SAM" id="Phobius"/>
    </source>
</evidence>
<feature type="transmembrane region" description="Helical" evidence="8">
    <location>
        <begin position="58"/>
        <end position="76"/>
    </location>
</feature>
<dbReference type="PANTHER" id="PTHR21716">
    <property type="entry name" value="TRANSMEMBRANE PROTEIN"/>
    <property type="match status" value="1"/>
</dbReference>
<keyword evidence="4" id="KW-1003">Cell membrane</keyword>
<dbReference type="PANTHER" id="PTHR21716:SF53">
    <property type="entry name" value="PERMEASE PERM-RELATED"/>
    <property type="match status" value="1"/>
</dbReference>
<dbReference type="InterPro" id="IPR002549">
    <property type="entry name" value="AI-2E-like"/>
</dbReference>
<dbReference type="OrthoDB" id="9793390at2"/>
<evidence type="ECO:0000313" key="9">
    <source>
        <dbReference type="EMBL" id="ANW95936.1"/>
    </source>
</evidence>